<feature type="region of interest" description="Disordered" evidence="1">
    <location>
        <begin position="33"/>
        <end position="54"/>
    </location>
</feature>
<keyword evidence="3" id="KW-1185">Reference proteome</keyword>
<dbReference type="STRING" id="1238182.C882_1266"/>
<proteinExistence type="predicted"/>
<sequence length="54" mass="5897">MGEIKDPEIGPLETIDEALVADIMKIAHECAALPDHDTRSPDEVLGYDEHGLPQ</sequence>
<dbReference type="EMBL" id="ANHY01000018">
    <property type="protein sequence ID" value="EKV27671.1"/>
    <property type="molecule type" value="Genomic_DNA"/>
</dbReference>
<gene>
    <name evidence="2" type="ORF">C882_1266</name>
</gene>
<dbReference type="Pfam" id="PF07704">
    <property type="entry name" value="PSK_trans_fac"/>
    <property type="match status" value="1"/>
</dbReference>
<evidence type="ECO:0000313" key="3">
    <source>
        <dbReference type="Proteomes" id="UP000009881"/>
    </source>
</evidence>
<dbReference type="AlphaFoldDB" id="K9HGD8"/>
<evidence type="ECO:0000256" key="1">
    <source>
        <dbReference type="SAM" id="MobiDB-lite"/>
    </source>
</evidence>
<name>K9HGD8_9PROT</name>
<organism evidence="2 3">
    <name type="scientific">Caenispirillum salinarum AK4</name>
    <dbReference type="NCBI Taxonomy" id="1238182"/>
    <lineage>
        <taxon>Bacteria</taxon>
        <taxon>Pseudomonadati</taxon>
        <taxon>Pseudomonadota</taxon>
        <taxon>Alphaproteobacteria</taxon>
        <taxon>Rhodospirillales</taxon>
        <taxon>Novispirillaceae</taxon>
        <taxon>Caenispirillum</taxon>
    </lineage>
</organism>
<dbReference type="Proteomes" id="UP000009881">
    <property type="component" value="Unassembled WGS sequence"/>
</dbReference>
<reference evidence="2 3" key="1">
    <citation type="journal article" date="2013" name="Genome Announc.">
        <title>Draft Genome Sequence of an Alphaproteobacterium, Caenispirillum salinarum AK4(T), Isolated from a Solar Saltern.</title>
        <authorList>
            <person name="Khatri I."/>
            <person name="Singh A."/>
            <person name="Korpole S."/>
            <person name="Pinnaka A.K."/>
            <person name="Subramanian S."/>
        </authorList>
    </citation>
    <scope>NUCLEOTIDE SEQUENCE [LARGE SCALE GENOMIC DNA]</scope>
    <source>
        <strain evidence="2 3">AK4</strain>
    </source>
</reference>
<accession>K9HGD8</accession>
<protein>
    <submittedName>
        <fullName evidence="2">Uncharacterized protein</fullName>
    </submittedName>
</protein>
<evidence type="ECO:0000313" key="2">
    <source>
        <dbReference type="EMBL" id="EKV27671.1"/>
    </source>
</evidence>
<comment type="caution">
    <text evidence="2">The sequence shown here is derived from an EMBL/GenBank/DDBJ whole genome shotgun (WGS) entry which is preliminary data.</text>
</comment>
<dbReference type="InterPro" id="IPR011660">
    <property type="entry name" value="VapB-like"/>
</dbReference>
<feature type="compositionally biased region" description="Basic and acidic residues" evidence="1">
    <location>
        <begin position="34"/>
        <end position="54"/>
    </location>
</feature>